<organism evidence="2 3">
    <name type="scientific">Moniliophthora roreri (strain MCA 2997)</name>
    <name type="common">Cocoa frosty pod rot fungus</name>
    <name type="synonym">Crinipellis roreri</name>
    <dbReference type="NCBI Taxonomy" id="1381753"/>
    <lineage>
        <taxon>Eukaryota</taxon>
        <taxon>Fungi</taxon>
        <taxon>Dikarya</taxon>
        <taxon>Basidiomycota</taxon>
        <taxon>Agaricomycotina</taxon>
        <taxon>Agaricomycetes</taxon>
        <taxon>Agaricomycetidae</taxon>
        <taxon>Agaricales</taxon>
        <taxon>Marasmiineae</taxon>
        <taxon>Marasmiaceae</taxon>
        <taxon>Moniliophthora</taxon>
    </lineage>
</organism>
<keyword evidence="3" id="KW-1185">Reference proteome</keyword>
<evidence type="ECO:0000313" key="2">
    <source>
        <dbReference type="EMBL" id="ESK85245.1"/>
    </source>
</evidence>
<protein>
    <submittedName>
        <fullName evidence="2">Uncharacterized protein</fullName>
    </submittedName>
</protein>
<accession>V2WYJ1</accession>
<evidence type="ECO:0000313" key="3">
    <source>
        <dbReference type="Proteomes" id="UP000017559"/>
    </source>
</evidence>
<dbReference type="STRING" id="1381753.V2WYJ1"/>
<dbReference type="Proteomes" id="UP000017559">
    <property type="component" value="Unassembled WGS sequence"/>
</dbReference>
<dbReference type="OrthoDB" id="2574468at2759"/>
<feature type="compositionally biased region" description="Low complexity" evidence="1">
    <location>
        <begin position="48"/>
        <end position="65"/>
    </location>
</feature>
<dbReference type="KEGG" id="mrr:Moror_11377"/>
<feature type="region of interest" description="Disordered" evidence="1">
    <location>
        <begin position="88"/>
        <end position="109"/>
    </location>
</feature>
<evidence type="ECO:0000256" key="1">
    <source>
        <dbReference type="SAM" id="MobiDB-lite"/>
    </source>
</evidence>
<gene>
    <name evidence="2" type="ORF">Moror_11377</name>
</gene>
<comment type="caution">
    <text evidence="2">The sequence shown here is derived from an EMBL/GenBank/DDBJ whole genome shotgun (WGS) entry which is preliminary data.</text>
</comment>
<name>V2WYJ1_MONRO</name>
<feature type="region of interest" description="Disordered" evidence="1">
    <location>
        <begin position="21"/>
        <end position="65"/>
    </location>
</feature>
<dbReference type="AlphaFoldDB" id="V2WYJ1"/>
<dbReference type="HOGENOM" id="CLU_131088_0_0_1"/>
<dbReference type="EMBL" id="AWSO01001105">
    <property type="protein sequence ID" value="ESK85245.1"/>
    <property type="molecule type" value="Genomic_DNA"/>
</dbReference>
<reference evidence="2 3" key="1">
    <citation type="journal article" date="2014" name="BMC Genomics">
        <title>Genome and secretome analysis of the hemibiotrophic fungal pathogen, Moniliophthora roreri, which causes frosty pod rot disease of cacao: mechanisms of the biotrophic and necrotrophic phases.</title>
        <authorList>
            <person name="Meinhardt L.W."/>
            <person name="Costa G.G.L."/>
            <person name="Thomazella D.P.T."/>
            <person name="Teixeira P.J.P.L."/>
            <person name="Carazzolle M.F."/>
            <person name="Schuster S.C."/>
            <person name="Carlson J.E."/>
            <person name="Guiltinan M.J."/>
            <person name="Mieczkowski P."/>
            <person name="Farmer A."/>
            <person name="Ramaraj T."/>
            <person name="Crozier J."/>
            <person name="Davis R.E."/>
            <person name="Shao J."/>
            <person name="Melnick R.L."/>
            <person name="Pereira G.A.G."/>
            <person name="Bailey B.A."/>
        </authorList>
    </citation>
    <scope>NUCLEOTIDE SEQUENCE [LARGE SCALE GENOMIC DNA]</scope>
    <source>
        <strain evidence="2 3">MCA 2997</strain>
    </source>
</reference>
<proteinExistence type="predicted"/>
<sequence>MKRKFEFEDASPTVRNCKQQKLVPFPRYGSDDDSDSMMTEAEPFYTHSRISSNASTASSDTSGSPAASPYVYPAFDIYPMQDVPMIQADELAPSSPQNPSSPVGLLQPHSSFQHHGANCSQIPKLRIACAPGLNGQRTMWSFCEQCGSISMVNQD</sequence>